<gene>
    <name evidence="3" type="ORF">ERS852578_00544</name>
</gene>
<evidence type="ECO:0000313" key="3">
    <source>
        <dbReference type="EMBL" id="CUM83351.1"/>
    </source>
</evidence>
<evidence type="ECO:0000313" key="4">
    <source>
        <dbReference type="Proteomes" id="UP000095390"/>
    </source>
</evidence>
<dbReference type="Pfam" id="PF21939">
    <property type="entry name" value="Gp10_C"/>
    <property type="match status" value="1"/>
</dbReference>
<reference evidence="3 4" key="1">
    <citation type="submission" date="2015-09" db="EMBL/GenBank/DDBJ databases">
        <authorList>
            <consortium name="Pathogen Informatics"/>
        </authorList>
    </citation>
    <scope>NUCLEOTIDE SEQUENCE [LARGE SCALE GENOMIC DNA]</scope>
    <source>
        <strain evidence="3 4">2789STDY5834966</strain>
    </source>
</reference>
<evidence type="ECO:0000256" key="1">
    <source>
        <dbReference type="SAM" id="MobiDB-lite"/>
    </source>
</evidence>
<feature type="domain" description="Baseplate structural protein Gp10 C-terminal" evidence="2">
    <location>
        <begin position="176"/>
        <end position="365"/>
    </location>
</feature>
<dbReference type="EMBL" id="CYYC01000004">
    <property type="protein sequence ID" value="CUM83351.1"/>
    <property type="molecule type" value="Genomic_DNA"/>
</dbReference>
<dbReference type="AlphaFoldDB" id="A0A173RZM4"/>
<dbReference type="InterPro" id="IPR053827">
    <property type="entry name" value="Gp10_C"/>
</dbReference>
<accession>A0A173RZM4</accession>
<dbReference type="Proteomes" id="UP000095390">
    <property type="component" value="Unassembled WGS sequence"/>
</dbReference>
<dbReference type="OrthoDB" id="2068370at2"/>
<feature type="region of interest" description="Disordered" evidence="1">
    <location>
        <begin position="277"/>
        <end position="329"/>
    </location>
</feature>
<name>A0A173RZM4_9FIRM</name>
<evidence type="ECO:0000259" key="2">
    <source>
        <dbReference type="Pfam" id="PF21939"/>
    </source>
</evidence>
<feature type="compositionally biased region" description="Polar residues" evidence="1">
    <location>
        <begin position="283"/>
        <end position="299"/>
    </location>
</feature>
<sequence>MAVDLVTGYAGKPHVSAADTGAFNAGVIGSGKYVLNMWDNFAYELISNNEIKIKSGSLVNQGRNINIANKDAETLTIQTGENGLKRYDIVAMRYQRDKKTQIETASLVIVKGTPSENPKDPEIQSGNILNSDYTDDYALYRIKLNGILVEGVEQLFEVLTPLAEVPGLLDSITSKMLNKVYPIGAVYLSIGNISPTILFGGTWEKIEGRYILAASNSDKAGSTGGNEKVTLTQENLPVHTHTGAKHTHVIPAHAHTIAQHSHNASCGSAGTHSHYGYYRSDSKSGGSQHRQGSKATHNGLTEGKITQDAGSHTHPIDIKAGGPTKTQTDGECITKEAMGITGTAGDGMPFTIKPPYIAVNMWIRTA</sequence>
<protein>
    <submittedName>
        <fullName evidence="3">Phage-related holin (Lysis protein)</fullName>
    </submittedName>
</protein>
<organism evidence="3 4">
    <name type="scientific">Anaerobutyricum hallii</name>
    <dbReference type="NCBI Taxonomy" id="39488"/>
    <lineage>
        <taxon>Bacteria</taxon>
        <taxon>Bacillati</taxon>
        <taxon>Bacillota</taxon>
        <taxon>Clostridia</taxon>
        <taxon>Lachnospirales</taxon>
        <taxon>Lachnospiraceae</taxon>
        <taxon>Anaerobutyricum</taxon>
    </lineage>
</organism>
<proteinExistence type="predicted"/>
<dbReference type="RefSeq" id="WP_055182333.1">
    <property type="nucleotide sequence ID" value="NZ_CYYC01000004.1"/>
</dbReference>